<dbReference type="PANTHER" id="PTHR43133">
    <property type="entry name" value="RNA POLYMERASE ECF-TYPE SIGMA FACTO"/>
    <property type="match status" value="1"/>
</dbReference>
<evidence type="ECO:0000313" key="9">
    <source>
        <dbReference type="Proteomes" id="UP000321638"/>
    </source>
</evidence>
<reference evidence="8 9" key="1">
    <citation type="submission" date="2019-06" db="EMBL/GenBank/DDBJ databases">
        <title>New taxonomy in bacterial strain CC-CFT640, isolated from vineyard.</title>
        <authorList>
            <person name="Lin S.-Y."/>
            <person name="Tsai C.-F."/>
            <person name="Young C.-C."/>
        </authorList>
    </citation>
    <scope>NUCLEOTIDE SEQUENCE [LARGE SCALE GENOMIC DNA]</scope>
    <source>
        <strain evidence="8 9">CC-CFT640</strain>
    </source>
</reference>
<sequence>MGAVRGPVASFDDIDLRALVAGGKRDWDRFVAAAAPVIHAVARRVVAAHGVPVEEAVDVAQDVFVRLCADDRRLLKTYDPARASLGTWLAVVARSCAVDHLRRRRQAHASLDEVPESAIAFEDRHVERLNIPPGLLTERQALVLRLLYDRDMDVAEAAAFLKVDAQTVRSTHHKAMLRLRDHFRIEA</sequence>
<dbReference type="SUPFAM" id="SSF88659">
    <property type="entry name" value="Sigma3 and sigma4 domains of RNA polymerase sigma factors"/>
    <property type="match status" value="1"/>
</dbReference>
<keyword evidence="3" id="KW-0731">Sigma factor</keyword>
<dbReference type="InterPro" id="IPR013325">
    <property type="entry name" value="RNA_pol_sigma_r2"/>
</dbReference>
<dbReference type="GO" id="GO:0016987">
    <property type="term" value="F:sigma factor activity"/>
    <property type="evidence" value="ECO:0007669"/>
    <property type="project" value="UniProtKB-KW"/>
</dbReference>
<dbReference type="Proteomes" id="UP000321638">
    <property type="component" value="Unassembled WGS sequence"/>
</dbReference>
<organism evidence="8 9">
    <name type="scientific">Vineibacter terrae</name>
    <dbReference type="NCBI Taxonomy" id="2586908"/>
    <lineage>
        <taxon>Bacteria</taxon>
        <taxon>Pseudomonadati</taxon>
        <taxon>Pseudomonadota</taxon>
        <taxon>Alphaproteobacteria</taxon>
        <taxon>Hyphomicrobiales</taxon>
        <taxon>Vineibacter</taxon>
    </lineage>
</organism>
<proteinExistence type="inferred from homology"/>
<evidence type="ECO:0000256" key="5">
    <source>
        <dbReference type="ARBA" id="ARBA00023163"/>
    </source>
</evidence>
<dbReference type="InterPro" id="IPR007630">
    <property type="entry name" value="RNA_pol_sigma70_r4"/>
</dbReference>
<keyword evidence="5" id="KW-0804">Transcription</keyword>
<dbReference type="Gene3D" id="1.10.10.10">
    <property type="entry name" value="Winged helix-like DNA-binding domain superfamily/Winged helix DNA-binding domain"/>
    <property type="match status" value="1"/>
</dbReference>
<dbReference type="Gene3D" id="1.10.1740.10">
    <property type="match status" value="1"/>
</dbReference>
<dbReference type="GO" id="GO:0003677">
    <property type="term" value="F:DNA binding"/>
    <property type="evidence" value="ECO:0007669"/>
    <property type="project" value="UniProtKB-KW"/>
</dbReference>
<evidence type="ECO:0000256" key="1">
    <source>
        <dbReference type="ARBA" id="ARBA00010641"/>
    </source>
</evidence>
<evidence type="ECO:0000313" key="8">
    <source>
        <dbReference type="EMBL" id="TXL71248.1"/>
    </source>
</evidence>
<accession>A0A5C8PCD0</accession>
<protein>
    <submittedName>
        <fullName evidence="8">Sigma-70 family RNA polymerase sigma factor</fullName>
    </submittedName>
</protein>
<dbReference type="SUPFAM" id="SSF88946">
    <property type="entry name" value="Sigma2 domain of RNA polymerase sigma factors"/>
    <property type="match status" value="1"/>
</dbReference>
<dbReference type="InterPro" id="IPR036388">
    <property type="entry name" value="WH-like_DNA-bd_sf"/>
</dbReference>
<keyword evidence="2" id="KW-0805">Transcription regulation</keyword>
<dbReference type="InterPro" id="IPR014284">
    <property type="entry name" value="RNA_pol_sigma-70_dom"/>
</dbReference>
<evidence type="ECO:0000256" key="3">
    <source>
        <dbReference type="ARBA" id="ARBA00023082"/>
    </source>
</evidence>
<keyword evidence="4" id="KW-0238">DNA-binding</keyword>
<dbReference type="PANTHER" id="PTHR43133:SF8">
    <property type="entry name" value="RNA POLYMERASE SIGMA FACTOR HI_1459-RELATED"/>
    <property type="match status" value="1"/>
</dbReference>
<keyword evidence="9" id="KW-1185">Reference proteome</keyword>
<dbReference type="Pfam" id="PF04545">
    <property type="entry name" value="Sigma70_r4"/>
    <property type="match status" value="1"/>
</dbReference>
<comment type="caution">
    <text evidence="8">The sequence shown here is derived from an EMBL/GenBank/DDBJ whole genome shotgun (WGS) entry which is preliminary data.</text>
</comment>
<dbReference type="NCBIfam" id="TIGR02937">
    <property type="entry name" value="sigma70-ECF"/>
    <property type="match status" value="1"/>
</dbReference>
<dbReference type="InterPro" id="IPR007627">
    <property type="entry name" value="RNA_pol_sigma70_r2"/>
</dbReference>
<dbReference type="AlphaFoldDB" id="A0A5C8PCD0"/>
<dbReference type="Pfam" id="PF04542">
    <property type="entry name" value="Sigma70_r2"/>
    <property type="match status" value="1"/>
</dbReference>
<evidence type="ECO:0000259" key="7">
    <source>
        <dbReference type="Pfam" id="PF04545"/>
    </source>
</evidence>
<evidence type="ECO:0000259" key="6">
    <source>
        <dbReference type="Pfam" id="PF04542"/>
    </source>
</evidence>
<feature type="domain" description="RNA polymerase sigma-70 region 2" evidence="6">
    <location>
        <begin position="32"/>
        <end position="105"/>
    </location>
</feature>
<dbReference type="InterPro" id="IPR039425">
    <property type="entry name" value="RNA_pol_sigma-70-like"/>
</dbReference>
<gene>
    <name evidence="8" type="ORF">FHP25_30980</name>
</gene>
<dbReference type="GO" id="GO:0006352">
    <property type="term" value="P:DNA-templated transcription initiation"/>
    <property type="evidence" value="ECO:0007669"/>
    <property type="project" value="InterPro"/>
</dbReference>
<dbReference type="EMBL" id="VDUZ01000046">
    <property type="protein sequence ID" value="TXL71248.1"/>
    <property type="molecule type" value="Genomic_DNA"/>
</dbReference>
<comment type="similarity">
    <text evidence="1">Belongs to the sigma-70 factor family. ECF subfamily.</text>
</comment>
<dbReference type="InterPro" id="IPR013324">
    <property type="entry name" value="RNA_pol_sigma_r3/r4-like"/>
</dbReference>
<evidence type="ECO:0000256" key="4">
    <source>
        <dbReference type="ARBA" id="ARBA00023125"/>
    </source>
</evidence>
<name>A0A5C8PCD0_9HYPH</name>
<feature type="domain" description="RNA polymerase sigma-70 region 4" evidence="7">
    <location>
        <begin position="136"/>
        <end position="180"/>
    </location>
</feature>
<evidence type="ECO:0000256" key="2">
    <source>
        <dbReference type="ARBA" id="ARBA00023015"/>
    </source>
</evidence>
<dbReference type="OrthoDB" id="9784272at2"/>